<evidence type="ECO:0000259" key="3">
    <source>
        <dbReference type="PROSITE" id="PS00624"/>
    </source>
</evidence>
<feature type="binding site" evidence="2">
    <location>
        <position position="59"/>
    </location>
    <ligand>
        <name>FAD</name>
        <dbReference type="ChEBI" id="CHEBI:57692"/>
    </ligand>
</feature>
<dbReference type="InterPro" id="IPR036188">
    <property type="entry name" value="FAD/NAD-bd_sf"/>
</dbReference>
<keyword evidence="2" id="KW-0274">FAD</keyword>
<comment type="similarity">
    <text evidence="1">Belongs to the GMC oxidoreductase family.</text>
</comment>
<dbReference type="GO" id="GO:0050660">
    <property type="term" value="F:flavin adenine dinucleotide binding"/>
    <property type="evidence" value="ECO:0007669"/>
    <property type="project" value="InterPro"/>
</dbReference>
<evidence type="ECO:0000256" key="2">
    <source>
        <dbReference type="PIRSR" id="PIRSR000137-2"/>
    </source>
</evidence>
<dbReference type="Gene3D" id="3.30.560.10">
    <property type="entry name" value="Glucose Oxidase, domain 3"/>
    <property type="match status" value="1"/>
</dbReference>
<dbReference type="EMBL" id="JAACXV010000267">
    <property type="protein sequence ID" value="KAF7280977.1"/>
    <property type="molecule type" value="Genomic_DNA"/>
</dbReference>
<comment type="cofactor">
    <cofactor evidence="2">
        <name>FAD</name>
        <dbReference type="ChEBI" id="CHEBI:57692"/>
    </cofactor>
</comment>
<dbReference type="AlphaFoldDB" id="A0A834IW66"/>
<gene>
    <name evidence="4" type="ORF">GWI33_005309</name>
</gene>
<dbReference type="GO" id="GO:0016614">
    <property type="term" value="F:oxidoreductase activity, acting on CH-OH group of donors"/>
    <property type="evidence" value="ECO:0007669"/>
    <property type="project" value="InterPro"/>
</dbReference>
<evidence type="ECO:0000313" key="4">
    <source>
        <dbReference type="EMBL" id="KAF7280977.1"/>
    </source>
</evidence>
<sequence length="552" mass="62265">MDLVLLLEAGEEEPEVAEVPAFAPVLQRSSIDWNYQTQPSPHSCLARDNGRCPWFRGKVMGGSSTINYLIYIRGHPKDYDEWEDMGNHGWSYNDVLPYFIKSEKNLNPDEVDSHYHGFHGYQTVEHAPYQDKNTLALIKAYQELGLPYVDQNSDELLGTMLLQLTSHDGERASTNAAFIRPIRKKRNNLNVQTRAHVYRILIDPESKTAWGVEYLQNGKLKRAVARKEVILSAGAINSPVILMLSGVGPKEHLEQRGIKVIKDLPVGRELHDHTTIDGVVFALTNHTATTASDEQIENDVYYFKKHRRGPLASTGPLQANAFIQTKYEYEYGRPDIQISVDATNVYNFFTDPILTAQTSVLPLSYYDGLMIRPILLYPKSRGYIELNETDPIYGTPLIHANTFFKRIDLLRMVEGVKQSLNLLQTHTMKNLGASLVTTPLPACADIEFGSDEYWACVAQSYTTTIFHPVGTCRMGPKHDHRAVVNPELKVYGIKNLRVIDASIMPNIVGGNTNAPVIMIAEKGSDMIKETWLKKSSSFTHSASFNLDEYFRK</sequence>
<dbReference type="Gene3D" id="3.50.50.60">
    <property type="entry name" value="FAD/NAD(P)-binding domain"/>
    <property type="match status" value="1"/>
</dbReference>
<organism evidence="4 5">
    <name type="scientific">Rhynchophorus ferrugineus</name>
    <name type="common">Red palm weevil</name>
    <name type="synonym">Curculio ferrugineus</name>
    <dbReference type="NCBI Taxonomy" id="354439"/>
    <lineage>
        <taxon>Eukaryota</taxon>
        <taxon>Metazoa</taxon>
        <taxon>Ecdysozoa</taxon>
        <taxon>Arthropoda</taxon>
        <taxon>Hexapoda</taxon>
        <taxon>Insecta</taxon>
        <taxon>Pterygota</taxon>
        <taxon>Neoptera</taxon>
        <taxon>Endopterygota</taxon>
        <taxon>Coleoptera</taxon>
        <taxon>Polyphaga</taxon>
        <taxon>Cucujiformia</taxon>
        <taxon>Curculionidae</taxon>
        <taxon>Dryophthorinae</taxon>
        <taxon>Rhynchophorus</taxon>
    </lineage>
</organism>
<dbReference type="InterPro" id="IPR000172">
    <property type="entry name" value="GMC_OxRdtase_N"/>
</dbReference>
<dbReference type="InterPro" id="IPR012132">
    <property type="entry name" value="GMC_OxRdtase"/>
</dbReference>
<comment type="caution">
    <text evidence="4">The sequence shown here is derived from an EMBL/GenBank/DDBJ whole genome shotgun (WGS) entry which is preliminary data.</text>
</comment>
<dbReference type="SUPFAM" id="SSF54373">
    <property type="entry name" value="FAD-linked reductases, C-terminal domain"/>
    <property type="match status" value="1"/>
</dbReference>
<evidence type="ECO:0000313" key="5">
    <source>
        <dbReference type="Proteomes" id="UP000625711"/>
    </source>
</evidence>
<dbReference type="PANTHER" id="PTHR11552">
    <property type="entry name" value="GLUCOSE-METHANOL-CHOLINE GMC OXIDOREDUCTASE"/>
    <property type="match status" value="1"/>
</dbReference>
<feature type="binding site" evidence="2">
    <location>
        <position position="197"/>
    </location>
    <ligand>
        <name>FAD</name>
        <dbReference type="ChEBI" id="CHEBI:57692"/>
    </ligand>
</feature>
<feature type="domain" description="Glucose-methanol-choline oxidoreductase N-terminal" evidence="3">
    <location>
        <begin position="234"/>
        <end position="248"/>
    </location>
</feature>
<dbReference type="Pfam" id="PF00732">
    <property type="entry name" value="GMC_oxred_N"/>
    <property type="match status" value="1"/>
</dbReference>
<dbReference type="PANTHER" id="PTHR11552:SF154">
    <property type="entry name" value="FI04917P"/>
    <property type="match status" value="1"/>
</dbReference>
<keyword evidence="5" id="KW-1185">Reference proteome</keyword>
<dbReference type="SUPFAM" id="SSF51905">
    <property type="entry name" value="FAD/NAD(P)-binding domain"/>
    <property type="match status" value="1"/>
</dbReference>
<dbReference type="PIRSF" id="PIRSF000137">
    <property type="entry name" value="Alcohol_oxidase"/>
    <property type="match status" value="1"/>
</dbReference>
<dbReference type="OrthoDB" id="269227at2759"/>
<dbReference type="Proteomes" id="UP000625711">
    <property type="component" value="Unassembled WGS sequence"/>
</dbReference>
<name>A0A834IW66_RHYFE</name>
<evidence type="ECO:0000256" key="1">
    <source>
        <dbReference type="ARBA" id="ARBA00010790"/>
    </source>
</evidence>
<accession>A0A834IW66</accession>
<protein>
    <recommendedName>
        <fullName evidence="3">Glucose-methanol-choline oxidoreductase N-terminal domain-containing protein</fullName>
    </recommendedName>
</protein>
<dbReference type="Pfam" id="PF05199">
    <property type="entry name" value="GMC_oxred_C"/>
    <property type="match status" value="1"/>
</dbReference>
<dbReference type="PROSITE" id="PS00624">
    <property type="entry name" value="GMC_OXRED_2"/>
    <property type="match status" value="1"/>
</dbReference>
<keyword evidence="2" id="KW-0285">Flavoprotein</keyword>
<reference evidence="4" key="1">
    <citation type="submission" date="2020-08" db="EMBL/GenBank/DDBJ databases">
        <title>Genome sequencing and assembly of the red palm weevil Rhynchophorus ferrugineus.</title>
        <authorList>
            <person name="Dias G.B."/>
            <person name="Bergman C.M."/>
            <person name="Manee M."/>
        </authorList>
    </citation>
    <scope>NUCLEOTIDE SEQUENCE</scope>
    <source>
        <strain evidence="4">AA-2017</strain>
        <tissue evidence="4">Whole larva</tissue>
    </source>
</reference>
<proteinExistence type="inferred from homology"/>
<dbReference type="InterPro" id="IPR007867">
    <property type="entry name" value="GMC_OxRtase_C"/>
</dbReference>